<evidence type="ECO:0000313" key="1">
    <source>
        <dbReference type="EMBL" id="SVA12431.1"/>
    </source>
</evidence>
<reference evidence="1" key="1">
    <citation type="submission" date="2018-05" db="EMBL/GenBank/DDBJ databases">
        <authorList>
            <person name="Lanie J.A."/>
            <person name="Ng W.-L."/>
            <person name="Kazmierczak K.M."/>
            <person name="Andrzejewski T.M."/>
            <person name="Davidsen T.M."/>
            <person name="Wayne K.J."/>
            <person name="Tettelin H."/>
            <person name="Glass J.I."/>
            <person name="Rusch D."/>
            <person name="Podicherti R."/>
            <person name="Tsui H.-C.T."/>
            <person name="Winkler M.E."/>
        </authorList>
    </citation>
    <scope>NUCLEOTIDE SEQUENCE</scope>
</reference>
<proteinExistence type="predicted"/>
<gene>
    <name evidence="1" type="ORF">METZ01_LOCUS65285</name>
</gene>
<sequence length="1150" mass="121950">MESAELKLTTLGSVDSIISESQAVGATTLNYIIFEDTNLYRGGEIDKMLLQDYDQFWRDGGLAPDPDPPPPTTDVLLPAVAARSTGAFVNGETIVGQTSRATAIVRVEDINANSRLFISSQNDFVIGEQIIGSTSNASGVISDYTANPVQNIQQLMEYADVDDTIDSFFDQFKEAFLRTIPRDLTSGVNERNLLKNIKDLYRAKGTRKGHELFFRILLNEDITLSYPKTDMIRPSDGQWSEDQILRITKGDDTILMEDTTDSTGDIFILNEDGGQVMTQDSVEGTSDLLKLVGQEITQRAIEDISILPGGVYYDKGFSIINEATALVDSVKGFKFGGQDVYELVLSNGSLDGTFATGHTITATSNANPDLTISGKLVSIVTSYNIPDSSSSQYFAVTDTLGFSATNGNDAGARIESLTSGDVRSIIVDSEGSGYSIGDPISVNNANTNGSALTAQISVVNGGIAPEAGDLIGEWGIELETNTGPGDVLLEDSTGSVSNYVEQQEAYNMNAVDHIILEDYTIFSDSITGDKIVQDAGTGNGEITDVVITSIGEGYTKTPILTVSGTLTISSATGLFTIGETITGSNSTATGSVMSRTLTKVVYKPLTGVFNASDVITGGTSAYTASVDSVAIGTGATIYAKGTGVGEIRDVTILDAGVHYTDTVVVTGFTNFLCTNFTGVFVAGETVTGQTSGATGVFESVDADRNILKLSNVTGTFTAGHEKSGETVEGFYSSATAVIDSYKSTSLKANHGTLGETSGRFLNEDGFLDERTKRIQDSYYYQDYSYVVKSSNSINTWRDQLLASVHPAGWAVFGQVDISTVVQSIANITSITGLGPIMKVIYTMLLGRRLGTTDQLPINPTPAVGVHDPADYGNSFRISGSTPGPITKGALITGDTSGATATAILDTTNDHGVNLLYYELLAGGDAPGAPGSVPFEAGEDITMTGAYAGTATIVNIHGLQGFRDVTLYRYVKIIKPPVYMTGDKYGFAPNLGDAQRWKFTEGMVSSANSSRTFGSMAVYPVYLNMLTTITSAINDAVATIPVAATDNLPTQGTIKLGTEEITYTGRSSASGAGNLTGCTRGANSTTPASHLINANLTLVRLARSQTGASGYRLSDWATDERGVALTIGDITTYPQRRNYISPPTEITIWKT</sequence>
<dbReference type="EMBL" id="UINC01004183">
    <property type="protein sequence ID" value="SVA12431.1"/>
    <property type="molecule type" value="Genomic_DNA"/>
</dbReference>
<protein>
    <submittedName>
        <fullName evidence="1">Uncharacterized protein</fullName>
    </submittedName>
</protein>
<accession>A0A381TA84</accession>
<organism evidence="1">
    <name type="scientific">marine metagenome</name>
    <dbReference type="NCBI Taxonomy" id="408172"/>
    <lineage>
        <taxon>unclassified sequences</taxon>
        <taxon>metagenomes</taxon>
        <taxon>ecological metagenomes</taxon>
    </lineage>
</organism>
<name>A0A381TA84_9ZZZZ</name>
<dbReference type="AlphaFoldDB" id="A0A381TA84"/>